<dbReference type="InterPro" id="IPR020471">
    <property type="entry name" value="AKR"/>
</dbReference>
<dbReference type="InterPro" id="IPR036812">
    <property type="entry name" value="NAD(P)_OxRdtase_dom_sf"/>
</dbReference>
<dbReference type="AlphaFoldDB" id="A0A2D1QJH1"/>
<dbReference type="GO" id="GO:0016491">
    <property type="term" value="F:oxidoreductase activity"/>
    <property type="evidence" value="ECO:0007669"/>
    <property type="project" value="UniProtKB-KW"/>
</dbReference>
<evidence type="ECO:0000313" key="3">
    <source>
        <dbReference type="EMBL" id="ATP10559.1"/>
    </source>
</evidence>
<dbReference type="PRINTS" id="PR00069">
    <property type="entry name" value="ALDKETRDTASE"/>
</dbReference>
<dbReference type="RefSeq" id="WP_034523607.1">
    <property type="nucleotide sequence ID" value="NZ_ARYZ02000011.1"/>
</dbReference>
<dbReference type="InterPro" id="IPR023210">
    <property type="entry name" value="NADP_OxRdtase_dom"/>
</dbReference>
<dbReference type="CDD" id="cd19076">
    <property type="entry name" value="AKR_AKR13A_13D"/>
    <property type="match status" value="1"/>
</dbReference>
<sequence length="327" mass="35742">MQRRTLGTDLDVSAMGLGCMGMSEFYGPRDDEQALRVLAKAVEMGIDFLDTADMYGPHHNEALISRFLATHGAGVKVATKFGIVRQSGEYRRTLDNSVQYARQSCEASLRRLGVEQIDLYYVHRIDPAHPIEETMAGLAQLVQEGKIARIGLCEVSAATLRRAHAVHPVAAVQTEYSLWTRDVEAQVLPACRELGIGLVAYSPLGRGFLTGRFQQDTAFEEGDFRANLPRFQQENIATNRSLVAVIMALAARKQCTTAQIALAWLLAQGDDIVPIPGTRRIPHLQDNLGALSVRLEAGDLAALDSAIRALPVAGDRYTREGMKGVNA</sequence>
<keyword evidence="1" id="KW-0560">Oxidoreductase</keyword>
<evidence type="ECO:0000313" key="4">
    <source>
        <dbReference type="Proteomes" id="UP000222916"/>
    </source>
</evidence>
<dbReference type="GO" id="GO:0005737">
    <property type="term" value="C:cytoplasm"/>
    <property type="evidence" value="ECO:0007669"/>
    <property type="project" value="TreeGrafter"/>
</dbReference>
<dbReference type="PANTHER" id="PTHR43625:SF40">
    <property type="entry name" value="ALDO-KETO REDUCTASE YAKC [NADP(+)]"/>
    <property type="match status" value="1"/>
</dbReference>
<proteinExistence type="predicted"/>
<evidence type="ECO:0000259" key="2">
    <source>
        <dbReference type="Pfam" id="PF00248"/>
    </source>
</evidence>
<dbReference type="OrthoDB" id="9772407at2"/>
<accession>A0A2D1QJH1</accession>
<dbReference type="SUPFAM" id="SSF51430">
    <property type="entry name" value="NAD(P)-linked oxidoreductase"/>
    <property type="match status" value="1"/>
</dbReference>
<dbReference type="Proteomes" id="UP000222916">
    <property type="component" value="Chromosome"/>
</dbReference>
<gene>
    <name evidence="3" type="ORF">Asalp_34630</name>
</gene>
<dbReference type="EMBL" id="CP022426">
    <property type="protein sequence ID" value="ATP10559.1"/>
    <property type="molecule type" value="Genomic_DNA"/>
</dbReference>
<dbReference type="Gene3D" id="3.20.20.100">
    <property type="entry name" value="NADP-dependent oxidoreductase domain"/>
    <property type="match status" value="1"/>
</dbReference>
<feature type="domain" description="NADP-dependent oxidoreductase" evidence="2">
    <location>
        <begin position="15"/>
        <end position="307"/>
    </location>
</feature>
<dbReference type="PANTHER" id="PTHR43625">
    <property type="entry name" value="AFLATOXIN B1 ALDEHYDE REDUCTASE"/>
    <property type="match status" value="1"/>
</dbReference>
<organism evidence="3 4">
    <name type="scientific">Aeromonas salmonicida subsp. pectinolytica 34mel</name>
    <dbReference type="NCBI Taxonomy" id="1324960"/>
    <lineage>
        <taxon>Bacteria</taxon>
        <taxon>Pseudomonadati</taxon>
        <taxon>Pseudomonadota</taxon>
        <taxon>Gammaproteobacteria</taxon>
        <taxon>Aeromonadales</taxon>
        <taxon>Aeromonadaceae</taxon>
        <taxon>Aeromonas</taxon>
    </lineage>
</organism>
<reference evidence="4" key="1">
    <citation type="journal article" date="2018" name="BMC Genomics">
        <title>The complete and fully assembled genome sequence of Aeromonas salmonicida subsp. pectinolytica and its comparative analysis with other Aeromonas species: investigation of the mobilome in environmental and pathogenic strains.</title>
        <authorList>
            <person name="Pfeiffer F."/>
            <person name="Zamora-Lagos M.A."/>
            <person name="Blettinger M."/>
            <person name="Yeroslaviz A."/>
            <person name="Dahl A."/>
            <person name="Gruber S."/>
            <person name="Habermann B.H."/>
        </authorList>
    </citation>
    <scope>NUCLEOTIDE SEQUENCE [LARGE SCALE GENOMIC DNA]</scope>
    <source>
        <strain evidence="4">34mel</strain>
    </source>
</reference>
<evidence type="ECO:0000256" key="1">
    <source>
        <dbReference type="ARBA" id="ARBA00023002"/>
    </source>
</evidence>
<dbReference type="InterPro" id="IPR050791">
    <property type="entry name" value="Aldo-Keto_reductase"/>
</dbReference>
<dbReference type="Pfam" id="PF00248">
    <property type="entry name" value="Aldo_ket_red"/>
    <property type="match status" value="1"/>
</dbReference>
<name>A0A2D1QJH1_AERSA</name>
<protein>
    <submittedName>
        <fullName evidence="3">Aldo/keto reductase domain protein</fullName>
    </submittedName>
</protein>